<evidence type="ECO:0000256" key="6">
    <source>
        <dbReference type="ARBA" id="ARBA00035137"/>
    </source>
</evidence>
<dbReference type="Pfam" id="PF13741">
    <property type="entry name" value="MRP-S25"/>
    <property type="match status" value="1"/>
</dbReference>
<evidence type="ECO:0000313" key="10">
    <source>
        <dbReference type="Proteomes" id="UP000298493"/>
    </source>
</evidence>
<dbReference type="PANTHER" id="PTHR37799:SF1">
    <property type="entry name" value="SMALL RIBOSOMAL SUBUNIT PROTEIN MS23"/>
    <property type="match status" value="1"/>
</dbReference>
<keyword evidence="5" id="KW-0687">Ribonucleoprotein</keyword>
<sequence length="295" mass="33954">MGKYDFRPARVLPQARLLIKTGRIEPSEPPPWMAVVEDFPPSGTLNRPVFRDARTVSDEQRSRTKFGRASKAYPRLSSNLQDRNMKQIFKPLKMGYNEDKLRSDFFNDHPWELARPKVVLEDSGNDSKNWDWSRGIKQPGKRLDGESVIKRQLYLMANPPPSLARLNKRREPYITKSHAYDIARKEFYFHRHLEDVERRIAKEEAMHVGAWFGPGPLEISMQLENKIFNNWKTWALEQVEIENQRGASQYTGTDLDELEAVVSSNTGLALEDLDPSLQEEGVGGDESAPRSEQSQ</sequence>
<keyword evidence="3" id="KW-0689">Ribosomal protein</keyword>
<proteinExistence type="inferred from homology"/>
<reference evidence="9 10" key="1">
    <citation type="submission" date="2019-04" db="EMBL/GenBank/DDBJ databases">
        <title>High contiguity whole genome sequence and gene annotation resource for two Venturia nashicola isolates.</title>
        <authorList>
            <person name="Prokchorchik M."/>
            <person name="Won K."/>
            <person name="Lee Y."/>
            <person name="Choi E.D."/>
            <person name="Segonzac C."/>
            <person name="Sohn K.H."/>
        </authorList>
    </citation>
    <scope>NUCLEOTIDE SEQUENCE [LARGE SCALE GENOMIC DNA]</scope>
    <source>
        <strain evidence="9 10">PRI2</strain>
    </source>
</reference>
<evidence type="ECO:0000313" key="9">
    <source>
        <dbReference type="EMBL" id="TID15676.1"/>
    </source>
</evidence>
<accession>A0A4Z1NNI7</accession>
<feature type="region of interest" description="Disordered" evidence="8">
    <location>
        <begin position="269"/>
        <end position="295"/>
    </location>
</feature>
<keyword evidence="10" id="KW-1185">Reference proteome</keyword>
<comment type="subcellular location">
    <subcellularLocation>
        <location evidence="1">Mitochondrion</location>
    </subcellularLocation>
</comment>
<dbReference type="EMBL" id="SNSC02000020">
    <property type="protein sequence ID" value="TID15676.1"/>
    <property type="molecule type" value="Genomic_DNA"/>
</dbReference>
<dbReference type="STRING" id="86259.A0A4Z1NNI7"/>
<evidence type="ECO:0000256" key="8">
    <source>
        <dbReference type="SAM" id="MobiDB-lite"/>
    </source>
</evidence>
<dbReference type="OrthoDB" id="5542239at2759"/>
<evidence type="ECO:0000256" key="1">
    <source>
        <dbReference type="ARBA" id="ARBA00004173"/>
    </source>
</evidence>
<evidence type="ECO:0000256" key="4">
    <source>
        <dbReference type="ARBA" id="ARBA00023128"/>
    </source>
</evidence>
<comment type="similarity">
    <text evidence="2">Belongs to the mitochondrion-specific ribosomal protein mS23 family.</text>
</comment>
<evidence type="ECO:0000256" key="2">
    <source>
        <dbReference type="ARBA" id="ARBA00009864"/>
    </source>
</evidence>
<dbReference type="GO" id="GO:0003735">
    <property type="term" value="F:structural constituent of ribosome"/>
    <property type="evidence" value="ECO:0007669"/>
    <property type="project" value="InterPro"/>
</dbReference>
<dbReference type="Proteomes" id="UP000298493">
    <property type="component" value="Unassembled WGS sequence"/>
</dbReference>
<dbReference type="InterPro" id="IPR016939">
    <property type="entry name" value="Ribosomal_mS23_fun"/>
</dbReference>
<evidence type="ECO:0000256" key="7">
    <source>
        <dbReference type="ARBA" id="ARBA00035421"/>
    </source>
</evidence>
<name>A0A4Z1NNI7_9PEZI</name>
<protein>
    <recommendedName>
        <fullName evidence="6">Small ribosomal subunit protein mS23</fullName>
    </recommendedName>
    <alternativeName>
        <fullName evidence="7">37S ribosomal protein S25, mitochondrial</fullName>
    </alternativeName>
</protein>
<comment type="caution">
    <text evidence="9">The sequence shown here is derived from an EMBL/GenBank/DDBJ whole genome shotgun (WGS) entry which is preliminary data.</text>
</comment>
<dbReference type="AlphaFoldDB" id="A0A4Z1NNI7"/>
<keyword evidence="4" id="KW-0496">Mitochondrion</keyword>
<gene>
    <name evidence="9" type="ORF">E6O75_ATG08004</name>
</gene>
<organism evidence="9 10">
    <name type="scientific">Venturia nashicola</name>
    <dbReference type="NCBI Taxonomy" id="86259"/>
    <lineage>
        <taxon>Eukaryota</taxon>
        <taxon>Fungi</taxon>
        <taxon>Dikarya</taxon>
        <taxon>Ascomycota</taxon>
        <taxon>Pezizomycotina</taxon>
        <taxon>Dothideomycetes</taxon>
        <taxon>Pleosporomycetidae</taxon>
        <taxon>Venturiales</taxon>
        <taxon>Venturiaceae</taxon>
        <taxon>Venturia</taxon>
    </lineage>
</organism>
<evidence type="ECO:0000256" key="3">
    <source>
        <dbReference type="ARBA" id="ARBA00022980"/>
    </source>
</evidence>
<evidence type="ECO:0000256" key="5">
    <source>
        <dbReference type="ARBA" id="ARBA00023274"/>
    </source>
</evidence>
<dbReference type="PANTHER" id="PTHR37799">
    <property type="entry name" value="37S RIBOSOMAL PROTEIN S25, MITOCHONDRIAL"/>
    <property type="match status" value="1"/>
</dbReference>
<dbReference type="GO" id="GO:0005763">
    <property type="term" value="C:mitochondrial small ribosomal subunit"/>
    <property type="evidence" value="ECO:0007669"/>
    <property type="project" value="InterPro"/>
</dbReference>